<dbReference type="EMBL" id="FOQZ01000002">
    <property type="protein sequence ID" value="SFI49279.1"/>
    <property type="molecule type" value="Genomic_DNA"/>
</dbReference>
<dbReference type="SUPFAM" id="SSF53474">
    <property type="entry name" value="alpha/beta-Hydrolases"/>
    <property type="match status" value="1"/>
</dbReference>
<feature type="transmembrane region" description="Helical" evidence="1">
    <location>
        <begin position="16"/>
        <end position="34"/>
    </location>
</feature>
<feature type="transmembrane region" description="Helical" evidence="1">
    <location>
        <begin position="96"/>
        <end position="115"/>
    </location>
</feature>
<protein>
    <submittedName>
        <fullName evidence="2">Uncharacterized membrane protein HdeD, DUF308 family</fullName>
    </submittedName>
</protein>
<dbReference type="InterPro" id="IPR029058">
    <property type="entry name" value="AB_hydrolase_fold"/>
</dbReference>
<keyword evidence="1" id="KW-1133">Transmembrane helix</keyword>
<feature type="transmembrane region" description="Helical" evidence="1">
    <location>
        <begin position="40"/>
        <end position="57"/>
    </location>
</feature>
<evidence type="ECO:0000256" key="1">
    <source>
        <dbReference type="SAM" id="Phobius"/>
    </source>
</evidence>
<dbReference type="InterPro" id="IPR005325">
    <property type="entry name" value="DUF308_memb"/>
</dbReference>
<keyword evidence="1" id="KW-0812">Transmembrane</keyword>
<keyword evidence="1" id="KW-0472">Membrane</keyword>
<dbReference type="Proteomes" id="UP000198702">
    <property type="component" value="Unassembled WGS sequence"/>
</dbReference>
<proteinExistence type="predicted"/>
<dbReference type="Pfam" id="PF03583">
    <property type="entry name" value="LIP"/>
    <property type="match status" value="1"/>
</dbReference>
<comment type="caution">
    <text evidence="2">The sequence shown here is derived from an EMBL/GenBank/DDBJ whole genome shotgun (WGS) entry which is preliminary data.</text>
</comment>
<dbReference type="Pfam" id="PF03729">
    <property type="entry name" value="DUF308"/>
    <property type="match status" value="2"/>
</dbReference>
<name>A0A7Z7CXW2_9MICO</name>
<accession>A0A7Z7CXW2</accession>
<feature type="transmembrane region" description="Helical" evidence="1">
    <location>
        <begin position="69"/>
        <end position="90"/>
    </location>
</feature>
<gene>
    <name evidence="2" type="ORF">SAMN04487751_1900</name>
</gene>
<dbReference type="PANTHER" id="PTHR34853:SF1">
    <property type="entry name" value="LIPASE 5"/>
    <property type="match status" value="1"/>
</dbReference>
<evidence type="ECO:0000313" key="2">
    <source>
        <dbReference type="EMBL" id="SFI49279.1"/>
    </source>
</evidence>
<dbReference type="PANTHER" id="PTHR34853">
    <property type="match status" value="1"/>
</dbReference>
<reference evidence="2 3" key="1">
    <citation type="submission" date="2016-10" db="EMBL/GenBank/DDBJ databases">
        <authorList>
            <person name="Varghese N."/>
            <person name="Submissions S."/>
        </authorList>
    </citation>
    <scope>NUCLEOTIDE SEQUENCE [LARGE SCALE GENOMIC DNA]</scope>
    <source>
        <strain evidence="2 3">UNC380MFSha3.1</strain>
    </source>
</reference>
<organism evidence="2 3">
    <name type="scientific">Microbacterium saccharophilum</name>
    <dbReference type="NCBI Taxonomy" id="1213358"/>
    <lineage>
        <taxon>Bacteria</taxon>
        <taxon>Bacillati</taxon>
        <taxon>Actinomycetota</taxon>
        <taxon>Actinomycetes</taxon>
        <taxon>Micrococcales</taxon>
        <taxon>Microbacteriaceae</taxon>
        <taxon>Microbacterium</taxon>
    </lineage>
</organism>
<dbReference type="GO" id="GO:0016042">
    <property type="term" value="P:lipid catabolic process"/>
    <property type="evidence" value="ECO:0007669"/>
    <property type="project" value="InterPro"/>
</dbReference>
<dbReference type="GO" id="GO:0004806">
    <property type="term" value="F:triacylglycerol lipase activity"/>
    <property type="evidence" value="ECO:0007669"/>
    <property type="project" value="InterPro"/>
</dbReference>
<dbReference type="InterPro" id="IPR005152">
    <property type="entry name" value="Lipase_secreted"/>
</dbReference>
<dbReference type="AlphaFoldDB" id="A0A7Z7CXW2"/>
<feature type="transmembrane region" description="Helical" evidence="1">
    <location>
        <begin position="201"/>
        <end position="220"/>
    </location>
</feature>
<dbReference type="Gene3D" id="3.40.50.1820">
    <property type="entry name" value="alpha/beta hydrolase"/>
    <property type="match status" value="2"/>
</dbReference>
<sequence length="596" mass="63368">MRRLPLARFLERIPPWLRAVIAAASVVLGVVIVIRPTSALGVLAVLLGGGMILAGILEFAPTEDESERAWWRTVAAAGWLLGGVFILLWPGITVRAVAVLVGLLLILSGALGVIAAFRRGRTWDARVADGAFGASGIVFGVLALFWPDITLLVVGVVFGARLIMDGIRGLWAIARRRRRDRAAVGPTATASAPRRRWGRTALGIGSVALAVTAVLVSLPLREVPAVVDDFYAAPRGIPDEPGRLIRAEAFDRDVPVTAQAWRILYTTTGVDGEVRAASGLVVVPLEGDGDWPVIDWNHGTTGFAQHCAPSLNADPFAVGAMYVLPRVIREGWALVATDYIGLGTEGPHPYLIGPPSAHASLDAVRAARELEDADLGGRTVIWGHSQGGGAALWAGALARTYAPEVWVQGVAALAPASDPPALVDHVTEVTAGSIFASFAFASFSAIYPDVTYRDYIRPGAQEVLRAMSERCLTDPATIVSVIAALGQSGDPALFSRSPQIGVLGRHLRANIPPDTITAPLLIGQGGSDTVVVPVTQSVFVDRLCRAEVDVDYRTYAGFQHAAVVEGYSPLIPELFEWTRARFAGEPTERGCLRSER</sequence>
<evidence type="ECO:0000313" key="3">
    <source>
        <dbReference type="Proteomes" id="UP000198702"/>
    </source>
</evidence>